<keyword evidence="1" id="KW-1133">Transmembrane helix</keyword>
<evidence type="ECO:0000256" key="1">
    <source>
        <dbReference type="SAM" id="Phobius"/>
    </source>
</evidence>
<accession>A0A8U0A7G2</accession>
<gene>
    <name evidence="2" type="ORF">MW046_05740</name>
</gene>
<proteinExistence type="predicted"/>
<keyword evidence="1" id="KW-0812">Transmembrane</keyword>
<name>A0A8U0A7G2_9EURY</name>
<evidence type="ECO:0000313" key="2">
    <source>
        <dbReference type="EMBL" id="UPM43943.1"/>
    </source>
</evidence>
<sequence length="45" mass="4899">MIGVVYRCHPDRSGRIFHRARLGPTIGTPAAVVIPMLIVNLVGLM</sequence>
<reference evidence="2" key="1">
    <citation type="submission" date="2022-04" db="EMBL/GenBank/DDBJ databases">
        <title>Halocatena sp. nov., isolated from a salt lake.</title>
        <authorList>
            <person name="Cui H.-L."/>
        </authorList>
    </citation>
    <scope>NUCLEOTIDE SEQUENCE</scope>
    <source>
        <strain evidence="2">AD-1</strain>
    </source>
</reference>
<dbReference type="EMBL" id="CP096019">
    <property type="protein sequence ID" value="UPM43943.1"/>
    <property type="molecule type" value="Genomic_DNA"/>
</dbReference>
<dbReference type="KEGG" id="haad:MW046_05740"/>
<organism evidence="2 3">
    <name type="scientific">Halocatena salina</name>
    <dbReference type="NCBI Taxonomy" id="2934340"/>
    <lineage>
        <taxon>Archaea</taxon>
        <taxon>Methanobacteriati</taxon>
        <taxon>Methanobacteriota</taxon>
        <taxon>Stenosarchaea group</taxon>
        <taxon>Halobacteria</taxon>
        <taxon>Halobacteriales</taxon>
        <taxon>Natronomonadaceae</taxon>
        <taxon>Halocatena</taxon>
    </lineage>
</organism>
<protein>
    <submittedName>
        <fullName evidence="2">Uncharacterized protein</fullName>
    </submittedName>
</protein>
<dbReference type="AlphaFoldDB" id="A0A8U0A7G2"/>
<dbReference type="Proteomes" id="UP000831768">
    <property type="component" value="Chromosome"/>
</dbReference>
<dbReference type="RefSeq" id="WP_247994601.1">
    <property type="nucleotide sequence ID" value="NZ_CP096019.1"/>
</dbReference>
<dbReference type="GeneID" id="71927529"/>
<feature type="transmembrane region" description="Helical" evidence="1">
    <location>
        <begin position="22"/>
        <end position="42"/>
    </location>
</feature>
<evidence type="ECO:0000313" key="3">
    <source>
        <dbReference type="Proteomes" id="UP000831768"/>
    </source>
</evidence>
<keyword evidence="1" id="KW-0472">Membrane</keyword>
<keyword evidence="3" id="KW-1185">Reference proteome</keyword>